<reference evidence="2 3" key="1">
    <citation type="submission" date="2020-08" db="EMBL/GenBank/DDBJ databases">
        <authorList>
            <person name="Mo P."/>
        </authorList>
    </citation>
    <scope>NUCLEOTIDE SEQUENCE [LARGE SCALE GENOMIC DNA]</scope>
    <source>
        <strain evidence="2 3">CGMCC 4.1532</strain>
    </source>
</reference>
<evidence type="ECO:0000259" key="1">
    <source>
        <dbReference type="Pfam" id="PF00561"/>
    </source>
</evidence>
<dbReference type="SUPFAM" id="SSF53474">
    <property type="entry name" value="alpha/beta-Hydrolases"/>
    <property type="match status" value="1"/>
</dbReference>
<evidence type="ECO:0000313" key="3">
    <source>
        <dbReference type="Proteomes" id="UP000515728"/>
    </source>
</evidence>
<dbReference type="GO" id="GO:0004806">
    <property type="term" value="F:triacylglycerol lipase activity"/>
    <property type="evidence" value="ECO:0007669"/>
    <property type="project" value="TreeGrafter"/>
</dbReference>
<gene>
    <name evidence="2" type="ORF">H6H00_01895</name>
</gene>
<dbReference type="PANTHER" id="PTHR43433">
    <property type="entry name" value="HYDROLASE, ALPHA/BETA FOLD FAMILY PROTEIN"/>
    <property type="match status" value="1"/>
</dbReference>
<dbReference type="AlphaFoldDB" id="A0A7G7MJ72"/>
<feature type="domain" description="AB hydrolase-1" evidence="1">
    <location>
        <begin position="29"/>
        <end position="264"/>
    </location>
</feature>
<proteinExistence type="predicted"/>
<protein>
    <submittedName>
        <fullName evidence="2">Alpha/beta hydrolase</fullName>
    </submittedName>
</protein>
<dbReference type="RefSeq" id="WP_185719662.1">
    <property type="nucleotide sequence ID" value="NZ_BAAAWI010000001.1"/>
</dbReference>
<dbReference type="Gene3D" id="3.40.50.1820">
    <property type="entry name" value="alpha/beta hydrolase"/>
    <property type="match status" value="1"/>
</dbReference>
<keyword evidence="2" id="KW-0378">Hydrolase</keyword>
<dbReference type="KEGG" id="ppel:H6H00_01895"/>
<dbReference type="InterPro" id="IPR000073">
    <property type="entry name" value="AB_hydrolase_1"/>
</dbReference>
<dbReference type="GO" id="GO:0046503">
    <property type="term" value="P:glycerolipid catabolic process"/>
    <property type="evidence" value="ECO:0007669"/>
    <property type="project" value="TreeGrafter"/>
</dbReference>
<dbReference type="InterPro" id="IPR029058">
    <property type="entry name" value="AB_hydrolase_fold"/>
</dbReference>
<organism evidence="2 3">
    <name type="scientific">Pseudonocardia petroleophila</name>
    <dbReference type="NCBI Taxonomy" id="37331"/>
    <lineage>
        <taxon>Bacteria</taxon>
        <taxon>Bacillati</taxon>
        <taxon>Actinomycetota</taxon>
        <taxon>Actinomycetes</taxon>
        <taxon>Pseudonocardiales</taxon>
        <taxon>Pseudonocardiaceae</taxon>
        <taxon>Pseudonocardia</taxon>
    </lineage>
</organism>
<dbReference type="EMBL" id="CP060131">
    <property type="protein sequence ID" value="QNG52833.1"/>
    <property type="molecule type" value="Genomic_DNA"/>
</dbReference>
<accession>A0A7G7MJ72</accession>
<name>A0A7G7MJ72_9PSEU</name>
<dbReference type="Proteomes" id="UP000515728">
    <property type="component" value="Chromosome"/>
</dbReference>
<sequence length="297" mass="31730">MERFVDVAPGVRLWAEDLPATGADPEPEPVLLVMGANASGLVWPDALVDRLAERHRVIRYDHRDTGRSTWAFDEHPYALTDLAADAVAVLDAFDVPRAHLVGMSMGGVLVQLVLLDAPERVATATVFCTAALGGYGSPDLPAPSAELLALWEHMADPRDVEAELDWRVAHWRALGGTGTPFDAEEFRALERRAIAHAGRHDNPAAHARAAQTGLDRGAELAAVEVPTLVVEAPEDPINPPPHSGHLARALGRGRLVRIPGMGHAITRTVVAPLAAAILTQTTLARTTGAFAAHDPQR</sequence>
<dbReference type="PANTHER" id="PTHR43433:SF5">
    <property type="entry name" value="AB HYDROLASE-1 DOMAIN-CONTAINING PROTEIN"/>
    <property type="match status" value="1"/>
</dbReference>
<dbReference type="InterPro" id="IPR050471">
    <property type="entry name" value="AB_hydrolase"/>
</dbReference>
<evidence type="ECO:0000313" key="2">
    <source>
        <dbReference type="EMBL" id="QNG52833.1"/>
    </source>
</evidence>
<keyword evidence="3" id="KW-1185">Reference proteome</keyword>
<dbReference type="Pfam" id="PF00561">
    <property type="entry name" value="Abhydrolase_1"/>
    <property type="match status" value="1"/>
</dbReference>